<keyword evidence="11" id="KW-1185">Reference proteome</keyword>
<dbReference type="InterPro" id="IPR038501">
    <property type="entry name" value="Spore_GerAC_C_sf"/>
</dbReference>
<feature type="domain" description="Spore germination GerAC-like C-terminal" evidence="8">
    <location>
        <begin position="214"/>
        <end position="382"/>
    </location>
</feature>
<evidence type="ECO:0000256" key="5">
    <source>
        <dbReference type="ARBA" id="ARBA00023136"/>
    </source>
</evidence>
<dbReference type="Pfam" id="PF25198">
    <property type="entry name" value="Spore_GerAC_N"/>
    <property type="match status" value="1"/>
</dbReference>
<name>A0ABW5Q1Y2_9BACI</name>
<evidence type="ECO:0000256" key="7">
    <source>
        <dbReference type="ARBA" id="ARBA00023288"/>
    </source>
</evidence>
<dbReference type="InterPro" id="IPR046953">
    <property type="entry name" value="Spore_GerAC-like_C"/>
</dbReference>
<evidence type="ECO:0000256" key="2">
    <source>
        <dbReference type="ARBA" id="ARBA00007886"/>
    </source>
</evidence>
<dbReference type="Gene3D" id="3.30.300.210">
    <property type="entry name" value="Nutrient germinant receptor protein C, domain 3"/>
    <property type="match status" value="1"/>
</dbReference>
<keyword evidence="5" id="KW-0472">Membrane</keyword>
<evidence type="ECO:0000313" key="11">
    <source>
        <dbReference type="Proteomes" id="UP001597451"/>
    </source>
</evidence>
<comment type="caution">
    <text evidence="10">The sequence shown here is derived from an EMBL/GenBank/DDBJ whole genome shotgun (WGS) entry which is preliminary data.</text>
</comment>
<keyword evidence="7" id="KW-0449">Lipoprotein</keyword>
<evidence type="ECO:0000259" key="8">
    <source>
        <dbReference type="Pfam" id="PF05504"/>
    </source>
</evidence>
<evidence type="ECO:0000256" key="6">
    <source>
        <dbReference type="ARBA" id="ARBA00023139"/>
    </source>
</evidence>
<evidence type="ECO:0000259" key="9">
    <source>
        <dbReference type="Pfam" id="PF25198"/>
    </source>
</evidence>
<dbReference type="Pfam" id="PF05504">
    <property type="entry name" value="Spore_GerAC"/>
    <property type="match status" value="1"/>
</dbReference>
<evidence type="ECO:0000313" key="10">
    <source>
        <dbReference type="EMBL" id="MFD2629593.1"/>
    </source>
</evidence>
<keyword evidence="3" id="KW-0309">Germination</keyword>
<dbReference type="InterPro" id="IPR008844">
    <property type="entry name" value="Spore_GerAC-like"/>
</dbReference>
<accession>A0ABW5Q1Y2</accession>
<keyword evidence="4" id="KW-0732">Signal</keyword>
<dbReference type="PANTHER" id="PTHR35789">
    <property type="entry name" value="SPORE GERMINATION PROTEIN B3"/>
    <property type="match status" value="1"/>
</dbReference>
<dbReference type="Proteomes" id="UP001597451">
    <property type="component" value="Unassembled WGS sequence"/>
</dbReference>
<organism evidence="10 11">
    <name type="scientific">Oceanobacillus kapialis</name>
    <dbReference type="NCBI Taxonomy" id="481353"/>
    <lineage>
        <taxon>Bacteria</taxon>
        <taxon>Bacillati</taxon>
        <taxon>Bacillota</taxon>
        <taxon>Bacilli</taxon>
        <taxon>Bacillales</taxon>
        <taxon>Bacillaceae</taxon>
        <taxon>Oceanobacillus</taxon>
    </lineage>
</organism>
<dbReference type="NCBIfam" id="TIGR02887">
    <property type="entry name" value="spore_ger_x_C"/>
    <property type="match status" value="1"/>
</dbReference>
<reference evidence="11" key="1">
    <citation type="journal article" date="2019" name="Int. J. Syst. Evol. Microbiol.">
        <title>The Global Catalogue of Microorganisms (GCM) 10K type strain sequencing project: providing services to taxonomists for standard genome sequencing and annotation.</title>
        <authorList>
            <consortium name="The Broad Institute Genomics Platform"/>
            <consortium name="The Broad Institute Genome Sequencing Center for Infectious Disease"/>
            <person name="Wu L."/>
            <person name="Ma J."/>
        </authorList>
    </citation>
    <scope>NUCLEOTIDE SEQUENCE [LARGE SCALE GENOMIC DNA]</scope>
    <source>
        <strain evidence="11">TISTR 1858</strain>
    </source>
</reference>
<keyword evidence="6" id="KW-0564">Palmitate</keyword>
<evidence type="ECO:0000256" key="3">
    <source>
        <dbReference type="ARBA" id="ARBA00022544"/>
    </source>
</evidence>
<dbReference type="PROSITE" id="PS51257">
    <property type="entry name" value="PROKAR_LIPOPROTEIN"/>
    <property type="match status" value="1"/>
</dbReference>
<feature type="domain" description="Spore germination protein N-terminal" evidence="9">
    <location>
        <begin position="23"/>
        <end position="204"/>
    </location>
</feature>
<dbReference type="PANTHER" id="PTHR35789:SF1">
    <property type="entry name" value="SPORE GERMINATION PROTEIN B3"/>
    <property type="match status" value="1"/>
</dbReference>
<comment type="subcellular location">
    <subcellularLocation>
        <location evidence="1">Membrane</location>
        <topology evidence="1">Lipid-anchor</topology>
    </subcellularLocation>
</comment>
<dbReference type="Gene3D" id="6.20.190.10">
    <property type="entry name" value="Nutrient germinant receptor protein C, domain 1"/>
    <property type="match status" value="1"/>
</dbReference>
<evidence type="ECO:0000256" key="4">
    <source>
        <dbReference type="ARBA" id="ARBA00022729"/>
    </source>
</evidence>
<protein>
    <submittedName>
        <fullName evidence="10">Ger(X)C family spore germination protein</fullName>
    </submittedName>
</protein>
<gene>
    <name evidence="10" type="ORF">ACFSUN_12465</name>
</gene>
<dbReference type="RefSeq" id="WP_379562384.1">
    <property type="nucleotide sequence ID" value="NZ_JBHUMX010000036.1"/>
</dbReference>
<dbReference type="EMBL" id="JBHUMX010000036">
    <property type="protein sequence ID" value="MFD2629593.1"/>
    <property type="molecule type" value="Genomic_DNA"/>
</dbReference>
<evidence type="ECO:0000256" key="1">
    <source>
        <dbReference type="ARBA" id="ARBA00004635"/>
    </source>
</evidence>
<comment type="similarity">
    <text evidence="2">Belongs to the GerABKC lipoprotein family.</text>
</comment>
<dbReference type="InterPro" id="IPR057336">
    <property type="entry name" value="GerAC_N"/>
</dbReference>
<sequence>MRQNKRKVFLLLITAMFLAGCWDRVDIEERGFIVGTAIDFVDQKSENKYEVMMTNQFVIPSGLGSITQGGKGQKAFMNVSRSGVSLFRTNRKFSQINSQVPFYQHLKVLVISSEILEIPHLFSDVMDFYIRDHAMRRSIRLVVTEGEANEILELKPENVDVPAMYLDDLMESTDKNTSTIKPTHIGEVQEQILNQQSYVLPVIKREGFLAEYGGVVVIKGETNQMVGALNEDETSGLGFMDGSTEGGVLEIEVDGELVAVEIMEIQQKLKMEGKKLPNVKADINIEIKGNIAEHFGVESVLEEKYVQKIERAAEAKVKELTTKTIEKAQQELHTDFLGISKTLYESHYDFWQKVKDNWGKGENYFSNATIQIKPNVEIDRVGSSDRIKMQEGE</sequence>
<proteinExistence type="inferred from homology"/>